<proteinExistence type="predicted"/>
<feature type="transmembrane region" description="Helical" evidence="1">
    <location>
        <begin position="52"/>
        <end position="70"/>
    </location>
</feature>
<sequence>MTAFLALHVAVVVHYVVSHRSREWWRHLVVPVVGFLILLYVVINADIAAQTLGFAWLGVGVIVLIVFSVTGRRPALAGLSDQEDSR</sequence>
<dbReference type="RefSeq" id="WP_253241169.1">
    <property type="nucleotide sequence ID" value="NZ_JAMYJR010000034.1"/>
</dbReference>
<keyword evidence="1" id="KW-0472">Membrane</keyword>
<dbReference type="Proteomes" id="UP001523369">
    <property type="component" value="Unassembled WGS sequence"/>
</dbReference>
<keyword evidence="1" id="KW-0812">Transmembrane</keyword>
<dbReference type="EMBL" id="JAMYJR010000034">
    <property type="protein sequence ID" value="MCO8275101.1"/>
    <property type="molecule type" value="Genomic_DNA"/>
</dbReference>
<accession>A0ABT1DW60</accession>
<name>A0ABT1DW60_9ACTN</name>
<gene>
    <name evidence="2" type="ORF">M1L60_31430</name>
</gene>
<protein>
    <recommendedName>
        <fullName evidence="4">Amino acid permease</fullName>
    </recommendedName>
</protein>
<evidence type="ECO:0008006" key="4">
    <source>
        <dbReference type="Google" id="ProtNLM"/>
    </source>
</evidence>
<evidence type="ECO:0000313" key="3">
    <source>
        <dbReference type="Proteomes" id="UP001523369"/>
    </source>
</evidence>
<reference evidence="2 3" key="1">
    <citation type="submission" date="2022-06" db="EMBL/GenBank/DDBJ databases">
        <title>New Species of the Genus Actinoplanes, ActinopZanes ferrugineus.</title>
        <authorList>
            <person name="Ding P."/>
        </authorList>
    </citation>
    <scope>NUCLEOTIDE SEQUENCE [LARGE SCALE GENOMIC DNA]</scope>
    <source>
        <strain evidence="2 3">TRM88003</strain>
    </source>
</reference>
<evidence type="ECO:0000313" key="2">
    <source>
        <dbReference type="EMBL" id="MCO8275101.1"/>
    </source>
</evidence>
<evidence type="ECO:0000256" key="1">
    <source>
        <dbReference type="SAM" id="Phobius"/>
    </source>
</evidence>
<keyword evidence="3" id="KW-1185">Reference proteome</keyword>
<comment type="caution">
    <text evidence="2">The sequence shown here is derived from an EMBL/GenBank/DDBJ whole genome shotgun (WGS) entry which is preliminary data.</text>
</comment>
<organism evidence="2 3">
    <name type="scientific">Paractinoplanes aksuensis</name>
    <dbReference type="NCBI Taxonomy" id="2939490"/>
    <lineage>
        <taxon>Bacteria</taxon>
        <taxon>Bacillati</taxon>
        <taxon>Actinomycetota</taxon>
        <taxon>Actinomycetes</taxon>
        <taxon>Micromonosporales</taxon>
        <taxon>Micromonosporaceae</taxon>
        <taxon>Paractinoplanes</taxon>
    </lineage>
</organism>
<keyword evidence="1" id="KW-1133">Transmembrane helix</keyword>
<feature type="transmembrane region" description="Helical" evidence="1">
    <location>
        <begin position="28"/>
        <end position="45"/>
    </location>
</feature>